<evidence type="ECO:0000256" key="1">
    <source>
        <dbReference type="ARBA" id="ARBA00004273"/>
    </source>
</evidence>
<dbReference type="GO" id="GO:0030150">
    <property type="term" value="P:protein import into mitochondrial matrix"/>
    <property type="evidence" value="ECO:0007669"/>
    <property type="project" value="InterPro"/>
</dbReference>
<dbReference type="PIRSF" id="PIRSF037871">
    <property type="entry name" value="TIM44"/>
    <property type="match status" value="1"/>
</dbReference>
<protein>
    <recommendedName>
        <fullName evidence="12">Tim44-like domain-containing protein</fullName>
    </recommendedName>
</protein>
<evidence type="ECO:0000313" key="13">
    <source>
        <dbReference type="Ensembl" id="ENSACLP00000046203.1"/>
    </source>
</evidence>
<evidence type="ECO:0000256" key="3">
    <source>
        <dbReference type="ARBA" id="ARBA00022448"/>
    </source>
</evidence>
<proteinExistence type="inferred from homology"/>
<reference evidence="13" key="2">
    <citation type="submission" date="2025-08" db="UniProtKB">
        <authorList>
            <consortium name="Ensembl"/>
        </authorList>
    </citation>
    <scope>IDENTIFICATION</scope>
</reference>
<sequence>SKSSKHCFWKTFSIVTLLQVRYLSGERGGGRRGFLGEFLDNLKQELNKSKEMKENIKKFREEAKKLEESEALKQARRKYKNIESETVKTSEVLRKKLGNISETVKEGLEEVSRTEFGKKIKEGMEEAAKTAKTSAETVSKSGEMLGKTGAFKAISQGMESVKKEIGDLGHTGPYRPPTRLRKRTEFSSKGAADESRVFEANEEAMGVVLHKDSKWYQQWKDFKDNNVVFNRFFEMKMKYDESDNAFIRASRAVTDKMTDIIGGLFSKTEMSEVLTEILKVDPSFDKDSFLKQCERDIIPNILEAMIRGELEVLKDWCYEATYSQLAHPIQQAKAMGLQFHSKILDIDSIDEKVLRMMYVWALCRDQEELNPYAAWRLLDISASSTEQIL</sequence>
<keyword evidence="3" id="KW-0813">Transport</keyword>
<accession>A0AAX7SPI7</accession>
<evidence type="ECO:0000256" key="8">
    <source>
        <dbReference type="ARBA" id="ARBA00023128"/>
    </source>
</evidence>
<dbReference type="InterPro" id="IPR039544">
    <property type="entry name" value="Tim44-like"/>
</dbReference>
<dbReference type="InterPro" id="IPR007379">
    <property type="entry name" value="Tim44-like_dom"/>
</dbReference>
<reference evidence="13" key="3">
    <citation type="submission" date="2025-09" db="UniProtKB">
        <authorList>
            <consortium name="Ensembl"/>
        </authorList>
    </citation>
    <scope>IDENTIFICATION</scope>
</reference>
<organism evidence="13 14">
    <name type="scientific">Astatotilapia calliptera</name>
    <name type="common">Eastern happy</name>
    <name type="synonym">Chromis callipterus</name>
    <dbReference type="NCBI Taxonomy" id="8154"/>
    <lineage>
        <taxon>Eukaryota</taxon>
        <taxon>Metazoa</taxon>
        <taxon>Chordata</taxon>
        <taxon>Craniata</taxon>
        <taxon>Vertebrata</taxon>
        <taxon>Euteleostomi</taxon>
        <taxon>Actinopterygii</taxon>
        <taxon>Neopterygii</taxon>
        <taxon>Teleostei</taxon>
        <taxon>Neoteleostei</taxon>
        <taxon>Acanthomorphata</taxon>
        <taxon>Ovalentaria</taxon>
        <taxon>Cichlomorphae</taxon>
        <taxon>Cichliformes</taxon>
        <taxon>Cichlidae</taxon>
        <taxon>African cichlids</taxon>
        <taxon>Pseudocrenilabrinae</taxon>
        <taxon>Haplochromini</taxon>
        <taxon>Astatotilapia</taxon>
    </lineage>
</organism>
<reference evidence="13" key="1">
    <citation type="submission" date="2018-05" db="EMBL/GenBank/DDBJ databases">
        <authorList>
            <person name="Datahose"/>
        </authorList>
    </citation>
    <scope>NUCLEOTIDE SEQUENCE</scope>
</reference>
<evidence type="ECO:0000259" key="12">
    <source>
        <dbReference type="SMART" id="SM00978"/>
    </source>
</evidence>
<comment type="subcellular location">
    <subcellularLocation>
        <location evidence="1">Mitochondrion inner membrane</location>
    </subcellularLocation>
</comment>
<evidence type="ECO:0000256" key="5">
    <source>
        <dbReference type="ARBA" id="ARBA00022927"/>
    </source>
</evidence>
<dbReference type="Proteomes" id="UP000265100">
    <property type="component" value="Chromosome 23"/>
</dbReference>
<keyword evidence="5" id="KW-0653">Protein transport</keyword>
<dbReference type="PANTHER" id="PTHR10721:SF1">
    <property type="entry name" value="MITOCHONDRIAL IMPORT INNER MEMBRANE TRANSLOCASE SUBUNIT TIM44"/>
    <property type="match status" value="1"/>
</dbReference>
<dbReference type="Ensembl" id="ENSACLT00000082602.1">
    <property type="protein sequence ID" value="ENSACLP00000046203.1"/>
    <property type="gene ID" value="ENSACLG00000020675.2"/>
</dbReference>
<keyword evidence="8" id="KW-0496">Mitochondrion</keyword>
<dbReference type="SMART" id="SM00978">
    <property type="entry name" value="Tim44"/>
    <property type="match status" value="1"/>
</dbReference>
<evidence type="ECO:0000256" key="2">
    <source>
        <dbReference type="ARBA" id="ARBA00009597"/>
    </source>
</evidence>
<evidence type="ECO:0000256" key="6">
    <source>
        <dbReference type="ARBA" id="ARBA00022946"/>
    </source>
</evidence>
<evidence type="ECO:0000256" key="9">
    <source>
        <dbReference type="ARBA" id="ARBA00023136"/>
    </source>
</evidence>
<dbReference type="InterPro" id="IPR032710">
    <property type="entry name" value="NTF2-like_dom_sf"/>
</dbReference>
<gene>
    <name evidence="13" type="primary">TIMM44</name>
</gene>
<dbReference type="AlphaFoldDB" id="A0AAX7SPI7"/>
<evidence type="ECO:0000256" key="10">
    <source>
        <dbReference type="SAM" id="Coils"/>
    </source>
</evidence>
<keyword evidence="7" id="KW-0811">Translocation</keyword>
<dbReference type="InterPro" id="IPR017303">
    <property type="entry name" value="Tim44"/>
</dbReference>
<feature type="compositionally biased region" description="Basic and acidic residues" evidence="11">
    <location>
        <begin position="183"/>
        <end position="192"/>
    </location>
</feature>
<comment type="similarity">
    <text evidence="2">Belongs to the Tim44 family.</text>
</comment>
<feature type="domain" description="Tim44-like" evidence="12">
    <location>
        <begin position="270"/>
        <end position="382"/>
    </location>
</feature>
<dbReference type="Gene3D" id="3.10.450.240">
    <property type="match status" value="2"/>
</dbReference>
<dbReference type="SUPFAM" id="SSF54427">
    <property type="entry name" value="NTF2-like"/>
    <property type="match status" value="1"/>
</dbReference>
<keyword evidence="10" id="KW-0175">Coiled coil</keyword>
<dbReference type="GeneTree" id="ENSGT00390000000051"/>
<name>A0AAX7SPI7_ASTCA</name>
<keyword evidence="14" id="KW-1185">Reference proteome</keyword>
<keyword evidence="6" id="KW-0809">Transit peptide</keyword>
<feature type="coiled-coil region" evidence="10">
    <location>
        <begin position="39"/>
        <end position="85"/>
    </location>
</feature>
<dbReference type="GO" id="GO:0051087">
    <property type="term" value="F:protein-folding chaperone binding"/>
    <property type="evidence" value="ECO:0007669"/>
    <property type="project" value="InterPro"/>
</dbReference>
<evidence type="ECO:0000313" key="14">
    <source>
        <dbReference type="Proteomes" id="UP000265100"/>
    </source>
</evidence>
<keyword evidence="9" id="KW-0472">Membrane</keyword>
<dbReference type="PANTHER" id="PTHR10721">
    <property type="entry name" value="MITOCHONDRIAL IMPORT INNER MEMBRANE TRANSLOCASE SUBUNIT TIM44"/>
    <property type="match status" value="1"/>
</dbReference>
<evidence type="ECO:0000256" key="11">
    <source>
        <dbReference type="SAM" id="MobiDB-lite"/>
    </source>
</evidence>
<evidence type="ECO:0000256" key="4">
    <source>
        <dbReference type="ARBA" id="ARBA00022792"/>
    </source>
</evidence>
<dbReference type="GO" id="GO:0005743">
    <property type="term" value="C:mitochondrial inner membrane"/>
    <property type="evidence" value="ECO:0007669"/>
    <property type="project" value="UniProtKB-SubCell"/>
</dbReference>
<feature type="region of interest" description="Disordered" evidence="11">
    <location>
        <begin position="165"/>
        <end position="192"/>
    </location>
</feature>
<keyword evidence="4" id="KW-0999">Mitochondrion inner membrane</keyword>
<evidence type="ECO:0000256" key="7">
    <source>
        <dbReference type="ARBA" id="ARBA00023010"/>
    </source>
</evidence>
<dbReference type="Pfam" id="PF04280">
    <property type="entry name" value="Tim44"/>
    <property type="match status" value="1"/>
</dbReference>